<dbReference type="Gene3D" id="1.10.260.40">
    <property type="entry name" value="lambda repressor-like DNA-binding domains"/>
    <property type="match status" value="1"/>
</dbReference>
<proteinExistence type="predicted"/>
<dbReference type="InterPro" id="IPR001387">
    <property type="entry name" value="Cro/C1-type_HTH"/>
</dbReference>
<dbReference type="RefSeq" id="WP_268542454.1">
    <property type="nucleotide sequence ID" value="NZ_JALAOH010000006.1"/>
</dbReference>
<feature type="domain" description="HTH cro/C1-type" evidence="1">
    <location>
        <begin position="43"/>
        <end position="88"/>
    </location>
</feature>
<dbReference type="Pfam" id="PF22871">
    <property type="entry name" value="AimR"/>
    <property type="match status" value="1"/>
</dbReference>
<reference evidence="2" key="1">
    <citation type="submission" date="2022-02" db="EMBL/GenBank/DDBJ databases">
        <title>Crop Bioprotection Bacillus Genome Sequencing.</title>
        <authorList>
            <person name="Dunlap C."/>
        </authorList>
    </citation>
    <scope>NUCLEOTIDE SEQUENCE</scope>
    <source>
        <strain evidence="2">98-1</strain>
    </source>
</reference>
<name>A0AAP3CHC2_BACVA</name>
<evidence type="ECO:0000313" key="2">
    <source>
        <dbReference type="EMBL" id="MCY8315812.1"/>
    </source>
</evidence>
<sequence>RVSAWFDNMFLHFMLNFYENGDLMNKQFDLRDHLKKLIADSPLSQNEIANHLGISSSYISKFLNNKQEIAFWMLHKLVTYLDKDNELFLMSHFCESMKRKENLRVGLEYAHSKHLKSLTQKLIKVCSNDKNEANKEWAYVYEWQLMSKKNVFYSEEDYLKNLKGLKTKTNEMNALLTILEMYCFFFNEKYELALYYVNQAKNLLKDVSDPFVKSSFTARLNEALCYIYLKLENNVCKARETAFELVDLNLGPNYLITGYFILGLSYIKESLTKTEFYYKKVLEISDQTGRTALITDTKEQLYLARLYWKKEIDLDWFTNQFFEAYTYKKSLDKFYDNPRYLPYILLFEGIAEKNKEKLFMSREYFLKQKDKFRASIPKFELEKLGLKFKKIKGGEYV</sequence>
<protein>
    <submittedName>
        <fullName evidence="2">AimR family lysis-lysogeny pheromone receptor</fullName>
    </submittedName>
</protein>
<dbReference type="CDD" id="cd00093">
    <property type="entry name" value="HTH_XRE"/>
    <property type="match status" value="1"/>
</dbReference>
<dbReference type="NCBIfam" id="NF038310">
    <property type="entry name" value="lysogeny_AimR"/>
    <property type="match status" value="1"/>
</dbReference>
<dbReference type="SUPFAM" id="SSF47413">
    <property type="entry name" value="lambda repressor-like DNA-binding domains"/>
    <property type="match status" value="1"/>
</dbReference>
<gene>
    <name evidence="2" type="ORF">MOC71_03400</name>
</gene>
<evidence type="ECO:0000313" key="3">
    <source>
        <dbReference type="Proteomes" id="UP001067121"/>
    </source>
</evidence>
<dbReference type="InterPro" id="IPR047705">
    <property type="entry name" value="AimR-like"/>
</dbReference>
<accession>A0AAP3CHC2</accession>
<keyword evidence="2" id="KW-0675">Receptor</keyword>
<dbReference type="Proteomes" id="UP001067121">
    <property type="component" value="Unassembled WGS sequence"/>
</dbReference>
<feature type="non-terminal residue" evidence="2">
    <location>
        <position position="1"/>
    </location>
</feature>
<dbReference type="InterPro" id="IPR010982">
    <property type="entry name" value="Lambda_DNA-bd_dom_sf"/>
</dbReference>
<dbReference type="GO" id="GO:0003677">
    <property type="term" value="F:DNA binding"/>
    <property type="evidence" value="ECO:0007669"/>
    <property type="project" value="InterPro"/>
</dbReference>
<organism evidence="2 3">
    <name type="scientific">Bacillus vallismortis</name>
    <dbReference type="NCBI Taxonomy" id="72361"/>
    <lineage>
        <taxon>Bacteria</taxon>
        <taxon>Bacillati</taxon>
        <taxon>Bacillota</taxon>
        <taxon>Bacilli</taxon>
        <taxon>Bacillales</taxon>
        <taxon>Bacillaceae</taxon>
        <taxon>Bacillus</taxon>
    </lineage>
</organism>
<dbReference type="PROSITE" id="PS50943">
    <property type="entry name" value="HTH_CROC1"/>
    <property type="match status" value="1"/>
</dbReference>
<dbReference type="EMBL" id="JALAOH010000006">
    <property type="protein sequence ID" value="MCY8315812.1"/>
    <property type="molecule type" value="Genomic_DNA"/>
</dbReference>
<comment type="caution">
    <text evidence="2">The sequence shown here is derived from an EMBL/GenBank/DDBJ whole genome shotgun (WGS) entry which is preliminary data.</text>
</comment>
<dbReference type="AlphaFoldDB" id="A0AAP3CHC2"/>
<evidence type="ECO:0000259" key="1">
    <source>
        <dbReference type="PROSITE" id="PS50943"/>
    </source>
</evidence>